<dbReference type="SUPFAM" id="SSF52540">
    <property type="entry name" value="P-loop containing nucleoside triphosphate hydrolases"/>
    <property type="match status" value="1"/>
</dbReference>
<dbReference type="InterPro" id="IPR051677">
    <property type="entry name" value="AfsR-DnrI-RedD_regulator"/>
</dbReference>
<comment type="caution">
    <text evidence="3">The sequence shown here is derived from an EMBL/GenBank/DDBJ whole genome shotgun (WGS) entry which is preliminary data.</text>
</comment>
<gene>
    <name evidence="3" type="ORF">HLB44_25205</name>
</gene>
<name>A0ABX2EP23_9BURK</name>
<feature type="domain" description="Bacterial transcriptional activator" evidence="2">
    <location>
        <begin position="92"/>
        <end position="229"/>
    </location>
</feature>
<dbReference type="RefSeq" id="WP_173129095.1">
    <property type="nucleotide sequence ID" value="NZ_JABRWJ010000008.1"/>
</dbReference>
<proteinExistence type="predicted"/>
<evidence type="ECO:0000313" key="3">
    <source>
        <dbReference type="EMBL" id="NRF70312.1"/>
    </source>
</evidence>
<dbReference type="SUPFAM" id="SSF48452">
    <property type="entry name" value="TPR-like"/>
    <property type="match status" value="2"/>
</dbReference>
<evidence type="ECO:0000259" key="2">
    <source>
        <dbReference type="SMART" id="SM01043"/>
    </source>
</evidence>
<dbReference type="Pfam" id="PF03704">
    <property type="entry name" value="BTAD"/>
    <property type="match status" value="1"/>
</dbReference>
<feature type="coiled-coil region" evidence="1">
    <location>
        <begin position="133"/>
        <end position="160"/>
    </location>
</feature>
<dbReference type="InterPro" id="IPR027417">
    <property type="entry name" value="P-loop_NTPase"/>
</dbReference>
<evidence type="ECO:0000313" key="4">
    <source>
        <dbReference type="Proteomes" id="UP000737171"/>
    </source>
</evidence>
<dbReference type="EMBL" id="JABRWJ010000008">
    <property type="protein sequence ID" value="NRF70312.1"/>
    <property type="molecule type" value="Genomic_DNA"/>
</dbReference>
<dbReference type="Gene3D" id="3.40.50.300">
    <property type="entry name" value="P-loop containing nucleotide triphosphate hydrolases"/>
    <property type="match status" value="1"/>
</dbReference>
<dbReference type="InterPro" id="IPR011990">
    <property type="entry name" value="TPR-like_helical_dom_sf"/>
</dbReference>
<dbReference type="Pfam" id="PF13191">
    <property type="entry name" value="AAA_16"/>
    <property type="match status" value="1"/>
</dbReference>
<protein>
    <submittedName>
        <fullName evidence="3">AAA family ATPase</fullName>
    </submittedName>
</protein>
<evidence type="ECO:0000256" key="1">
    <source>
        <dbReference type="SAM" id="Coils"/>
    </source>
</evidence>
<accession>A0ABX2EP23</accession>
<dbReference type="InterPro" id="IPR041664">
    <property type="entry name" value="AAA_16"/>
</dbReference>
<reference evidence="3 4" key="1">
    <citation type="submission" date="2020-05" db="EMBL/GenBank/DDBJ databases">
        <title>Aquincola sp. isolate from soil.</title>
        <authorList>
            <person name="Han J."/>
            <person name="Kim D.-U."/>
        </authorList>
    </citation>
    <scope>NUCLEOTIDE SEQUENCE [LARGE SCALE GENOMIC DNA]</scope>
    <source>
        <strain evidence="3 4">S2</strain>
    </source>
</reference>
<dbReference type="Proteomes" id="UP000737171">
    <property type="component" value="Unassembled WGS sequence"/>
</dbReference>
<dbReference type="PANTHER" id="PTHR35807">
    <property type="entry name" value="TRANSCRIPTIONAL REGULATOR REDD-RELATED"/>
    <property type="match status" value="1"/>
</dbReference>
<dbReference type="Gene3D" id="1.25.40.10">
    <property type="entry name" value="Tetratricopeptide repeat domain"/>
    <property type="match status" value="2"/>
</dbReference>
<organism evidence="3 4">
    <name type="scientific">Pseudaquabacterium terrae</name>
    <dbReference type="NCBI Taxonomy" id="2732868"/>
    <lineage>
        <taxon>Bacteria</taxon>
        <taxon>Pseudomonadati</taxon>
        <taxon>Pseudomonadota</taxon>
        <taxon>Betaproteobacteria</taxon>
        <taxon>Burkholderiales</taxon>
        <taxon>Sphaerotilaceae</taxon>
        <taxon>Pseudaquabacterium</taxon>
    </lineage>
</organism>
<sequence length="1168" mass="125831">MLALELLGPMALRRDGRPLPLTVKKTQALLVLLARGGVQPRLRIAALLWPELDESTGRRNLRRELARLRDAGAADAVAADGDMLAPADELVIDSRVFEHGLADGRPDDALALWRGPLADGLVLDDAAPFDEWLAQQRESLQRLRQRALEASAQAHEARGNAVAALQRIETLLAEDPLQEQRHRDAMRLLAACGQREAALAQYTRCRSLLQQELGLQPMAETEALLAALRGGAAMPQQLPPQTRPLPPAVAGPAALLPEILPFVGREAELAWLEGAWRTGNAVLVEGEGGLGKTRLVLDFVAAQGPYAVCRCRPGDSEVPYAAFTRALRALAGPAPVLDGVPRWVADELARLLPELGVPPPAIRSGDEHNRFFEACAQGWQLLAGENFDAVVLDDWHHADTASHSLLAFVAQRRREFGCRGARECVVLRPELAPEAMGRLTDGLQALTLRLPPLDEAAVFDLVRLLSGASGPHRFAARLRQATAGNPFFIAETLRHLAEQQWLAADAGGVWYTPFDDAMQDYHELPVPASVREAVLGRVQRLGAASVRVLEAAALAGEPFAPLLLAPACALSELAVVLAIEAAVAAQLLREHESGGFAFAHDQVRQALEASLTPERRRLVHRRLALAAVATDADPAQTAVHFESGGEPARAVALRLAAGDAARRLFANPQAHEHWQAALADGPTPRQALQLQLRCAQVQADLGDGPGALERISAFDGLSVSAGLASEESGPMLLAVAELEADLQRAAAALLRIDALLAGPCDAALRAKALRVRGHALVKLGRIDDAQQALQAALDLAASGPLEQFALLDTLAMIEYQRGNPLRALALVRQATALSKAHGDRRGSVIGHHHTGVLLMILGEVDAAWAELERARVMAAEMHLIEQERDVILNLIKIHADRGEVGRVLALADEAWRLSPAFARPRTRQSLLQARFHGHSVLGQLGPALAIAEQVLADAEREPEPHAFQYAVLAVLDLLVFLGDFDRGRALLQRLAGRGTDQMAYLGVKVAFNQAFLETRAGNPVLSRHLLAEVRLRATLEEPQDRATLALREAELQLAEGDARAALASLEPWRDAVPNVELLALIWAVRLAAQQRLGEVAQADWQQARAALEAGRMPALEALELQRALLASAALPHDAQALAASVQQTTARLADSLADWPDHRARFLARLAG</sequence>
<keyword evidence="1" id="KW-0175">Coiled coil</keyword>
<dbReference type="InterPro" id="IPR005158">
    <property type="entry name" value="BTAD"/>
</dbReference>
<keyword evidence="4" id="KW-1185">Reference proteome</keyword>
<dbReference type="SMART" id="SM01043">
    <property type="entry name" value="BTAD"/>
    <property type="match status" value="1"/>
</dbReference>